<organism evidence="3 4">
    <name type="scientific">Candidatus Competibacter phosphatis</name>
    <dbReference type="NCBI Taxonomy" id="221280"/>
    <lineage>
        <taxon>Bacteria</taxon>
        <taxon>Pseudomonadati</taxon>
        <taxon>Pseudomonadota</taxon>
        <taxon>Gammaproteobacteria</taxon>
        <taxon>Candidatus Competibacteraceae</taxon>
        <taxon>Candidatus Competibacter</taxon>
    </lineage>
</organism>
<dbReference type="InterPro" id="IPR036465">
    <property type="entry name" value="vWFA_dom_sf"/>
</dbReference>
<dbReference type="SMART" id="SM00327">
    <property type="entry name" value="VWA"/>
    <property type="match status" value="1"/>
</dbReference>
<evidence type="ECO:0000259" key="2">
    <source>
        <dbReference type="PROSITE" id="PS50234"/>
    </source>
</evidence>
<dbReference type="InterPro" id="IPR051928">
    <property type="entry name" value="NorD/CobT"/>
</dbReference>
<accession>A0ABX1TNF7</accession>
<evidence type="ECO:0000313" key="3">
    <source>
        <dbReference type="EMBL" id="NMQ20952.1"/>
    </source>
</evidence>
<proteinExistence type="predicted"/>
<reference evidence="3 4" key="1">
    <citation type="submission" date="2019-03" db="EMBL/GenBank/DDBJ databases">
        <title>Metabolic reconstructions from genomes of highly enriched 'Candidatus Accumulibacter' and 'Candidatus Competibacter' bioreactor populations.</title>
        <authorList>
            <person name="Annavajhala M.K."/>
            <person name="Welles L."/>
            <person name="Abbas B."/>
            <person name="Sorokin D."/>
            <person name="Park H."/>
            <person name="Van Loosdrecht M."/>
            <person name="Chandran K."/>
        </authorList>
    </citation>
    <scope>NUCLEOTIDE SEQUENCE [LARGE SCALE GENOMIC DNA]</scope>
    <source>
        <strain evidence="3 4">SBR_G</strain>
    </source>
</reference>
<gene>
    <name evidence="3" type="ORF">E4P82_18200</name>
</gene>
<keyword evidence="4" id="KW-1185">Reference proteome</keyword>
<dbReference type="PANTHER" id="PTHR41248:SF1">
    <property type="entry name" value="NORD PROTEIN"/>
    <property type="match status" value="1"/>
</dbReference>
<dbReference type="PANTHER" id="PTHR41248">
    <property type="entry name" value="NORD PROTEIN"/>
    <property type="match status" value="1"/>
</dbReference>
<dbReference type="PROSITE" id="PS50234">
    <property type="entry name" value="VWFA"/>
    <property type="match status" value="1"/>
</dbReference>
<dbReference type="Proteomes" id="UP000760480">
    <property type="component" value="Unassembled WGS sequence"/>
</dbReference>
<comment type="caution">
    <text evidence="3">The sequence shown here is derived from an EMBL/GenBank/DDBJ whole genome shotgun (WGS) entry which is preliminary data.</text>
</comment>
<dbReference type="EMBL" id="SPMZ01000070">
    <property type="protein sequence ID" value="NMQ20952.1"/>
    <property type="molecule type" value="Genomic_DNA"/>
</dbReference>
<dbReference type="InterPro" id="IPR002035">
    <property type="entry name" value="VWF_A"/>
</dbReference>
<dbReference type="Pfam" id="PF00092">
    <property type="entry name" value="VWA"/>
    <property type="match status" value="1"/>
</dbReference>
<evidence type="ECO:0000313" key="4">
    <source>
        <dbReference type="Proteomes" id="UP000760480"/>
    </source>
</evidence>
<feature type="domain" description="VWFA" evidence="2">
    <location>
        <begin position="419"/>
        <end position="608"/>
    </location>
</feature>
<dbReference type="SUPFAM" id="SSF53300">
    <property type="entry name" value="vWA-like"/>
    <property type="match status" value="1"/>
</dbReference>
<feature type="region of interest" description="Disordered" evidence="1">
    <location>
        <begin position="195"/>
        <end position="242"/>
    </location>
</feature>
<dbReference type="RefSeq" id="WP_169250222.1">
    <property type="nucleotide sequence ID" value="NZ_SPMZ01000070.1"/>
</dbReference>
<evidence type="ECO:0000256" key="1">
    <source>
        <dbReference type="SAM" id="MobiDB-lite"/>
    </source>
</evidence>
<dbReference type="CDD" id="cd01454">
    <property type="entry name" value="vWA_norD_type"/>
    <property type="match status" value="1"/>
</dbReference>
<name>A0ABX1TNF7_9GAMM</name>
<sequence length="610" mass="68521">MEERVGALWHRFVTRAAQRHDPKVAVALADIEKTAGLLFRAFGGDPGLRIASAATVRHGARRGWLARVAGVGDQAELASRDLETLQLPSELALLPSRELNHDLYLWLIALAAAHDAGGPDTDWLTSNQQATIRVLARYPGLQARYRRLVTAVLGARQSPERLPPDEAARETRLRQALHQPGSVAALPAARRPPQPISLWLYPTPARAATRSRRRDTGQPPSGGGGPAERDRRRHRAESVDLPTRQSPFLLPFRAESLLSWAEFARVNRPDDDDSAPNAAAARDMEVLSVSQDGTNTASRVRFDLDLPSASEDDLPLGPGIKLPEWDFRKRLLVPDYCRVQEMLARRAEPCELPPALRRSARHLRRQFEILRPAHGWRRAQPDGEEPDLDACVRHTADCIGGGQGHERGLYRQRARQERDLACLLLADLSLSTDAWINNQGRVIETIRDSLFLFAEALAVTGDRFALYGFSSRQRQHVRVQRIKAFGERYTATVRGRINAIKPGYYTRMGAAVRHATHLLGRQTAARRLLLLLTDGKPNDLDHYEGRYGIEDTRMALLEARRAGLRPFCVTIDQEADDYLPYLFGRDGFVLIRHPEELPRRLLLLYTRLTH</sequence>
<protein>
    <submittedName>
        <fullName evidence="3">VWA domain-containing protein</fullName>
    </submittedName>
</protein>
<dbReference type="Gene3D" id="3.40.50.410">
    <property type="entry name" value="von Willebrand factor, type A domain"/>
    <property type="match status" value="1"/>
</dbReference>